<evidence type="ECO:0000256" key="1">
    <source>
        <dbReference type="ARBA" id="ARBA00022450"/>
    </source>
</evidence>
<evidence type="ECO:0000256" key="3">
    <source>
        <dbReference type="ARBA" id="ARBA00022679"/>
    </source>
</evidence>
<evidence type="ECO:0000313" key="6">
    <source>
        <dbReference type="Proteomes" id="UP000544872"/>
    </source>
</evidence>
<accession>A0A7W9ZKK6</accession>
<dbReference type="Pfam" id="PF00109">
    <property type="entry name" value="ketoacyl-synt"/>
    <property type="match status" value="1"/>
</dbReference>
<dbReference type="CDD" id="cd00833">
    <property type="entry name" value="PKS"/>
    <property type="match status" value="1"/>
</dbReference>
<dbReference type="PANTHER" id="PTHR43775">
    <property type="entry name" value="FATTY ACID SYNTHASE"/>
    <property type="match status" value="1"/>
</dbReference>
<dbReference type="SMART" id="SM00825">
    <property type="entry name" value="PKS_KS"/>
    <property type="match status" value="1"/>
</dbReference>
<dbReference type="EMBL" id="JACIIX010000018">
    <property type="protein sequence ID" value="MBB6212217.1"/>
    <property type="molecule type" value="Genomic_DNA"/>
</dbReference>
<keyword evidence="1" id="KW-0596">Phosphopantetheine</keyword>
<dbReference type="InterPro" id="IPR020841">
    <property type="entry name" value="PKS_Beta-ketoAc_synthase_dom"/>
</dbReference>
<keyword evidence="6" id="KW-1185">Reference proteome</keyword>
<dbReference type="GO" id="GO:0004315">
    <property type="term" value="F:3-oxoacyl-[acyl-carrier-protein] synthase activity"/>
    <property type="evidence" value="ECO:0007669"/>
    <property type="project" value="InterPro"/>
</dbReference>
<organism evidence="5 6">
    <name type="scientific">Novispirillum itersonii</name>
    <name type="common">Aquaspirillum itersonii</name>
    <dbReference type="NCBI Taxonomy" id="189"/>
    <lineage>
        <taxon>Bacteria</taxon>
        <taxon>Pseudomonadati</taxon>
        <taxon>Pseudomonadota</taxon>
        <taxon>Alphaproteobacteria</taxon>
        <taxon>Rhodospirillales</taxon>
        <taxon>Novispirillaceae</taxon>
        <taxon>Novispirillum</taxon>
    </lineage>
</organism>
<gene>
    <name evidence="5" type="ORF">FHS48_003666</name>
</gene>
<keyword evidence="2" id="KW-0597">Phosphoprotein</keyword>
<dbReference type="Proteomes" id="UP000544872">
    <property type="component" value="Unassembled WGS sequence"/>
</dbReference>
<feature type="domain" description="Ketosynthase family 3 (KS3)" evidence="4">
    <location>
        <begin position="1"/>
        <end position="255"/>
    </location>
</feature>
<reference evidence="5 6" key="1">
    <citation type="submission" date="2020-08" db="EMBL/GenBank/DDBJ databases">
        <title>Genomic Encyclopedia of Type Strains, Phase IV (KMG-IV): sequencing the most valuable type-strain genomes for metagenomic binning, comparative biology and taxonomic classification.</title>
        <authorList>
            <person name="Goeker M."/>
        </authorList>
    </citation>
    <scope>NUCLEOTIDE SEQUENCE [LARGE SCALE GENOMIC DNA]</scope>
    <source>
        <strain evidence="5 6">DSM 11590</strain>
    </source>
</reference>
<comment type="caution">
    <text evidence="5">The sequence shown here is derived from an EMBL/GenBank/DDBJ whole genome shotgun (WGS) entry which is preliminary data.</text>
</comment>
<dbReference type="PROSITE" id="PS52004">
    <property type="entry name" value="KS3_2"/>
    <property type="match status" value="1"/>
</dbReference>
<dbReference type="Gene3D" id="3.40.47.10">
    <property type="match status" value="1"/>
</dbReference>
<name>A0A7W9ZKK6_NOVIT</name>
<dbReference type="InterPro" id="IPR016039">
    <property type="entry name" value="Thiolase-like"/>
</dbReference>
<dbReference type="InterPro" id="IPR050091">
    <property type="entry name" value="PKS_NRPS_Biosynth_Enz"/>
</dbReference>
<keyword evidence="3 5" id="KW-0808">Transferase</keyword>
<dbReference type="InterPro" id="IPR014030">
    <property type="entry name" value="Ketoacyl_synth_N"/>
</dbReference>
<sequence>MSQIAIIGFQGRFPGNALSPLGFFGQLLAGDCFCADVPADRWSKDRYCTRDHAAGKTPTGRGFFLDYDYQGFDPDVFSFPSDEIACLDPQQRLILEVAWEALEHAGIDPAALSAQPVGVYIGGFTTDHLLNQFSPQARSALGRFSAVGSTLTMLANRLSYALDLRGPSLTVDTACASSLTALDAAVRDLQAGACQMAVVGGVSFMLRPEYQIGMSAAGLLAPDGRSKPFSHRADGYGRGGRLRHCHPEAADRCPV</sequence>
<dbReference type="GO" id="GO:0006633">
    <property type="term" value="P:fatty acid biosynthetic process"/>
    <property type="evidence" value="ECO:0007669"/>
    <property type="project" value="InterPro"/>
</dbReference>
<dbReference type="SUPFAM" id="SSF53901">
    <property type="entry name" value="Thiolase-like"/>
    <property type="match status" value="1"/>
</dbReference>
<dbReference type="RefSeq" id="WP_184265754.1">
    <property type="nucleotide sequence ID" value="NZ_JACIIX010000018.1"/>
</dbReference>
<evidence type="ECO:0000256" key="2">
    <source>
        <dbReference type="ARBA" id="ARBA00022553"/>
    </source>
</evidence>
<dbReference type="PANTHER" id="PTHR43775:SF37">
    <property type="entry name" value="SI:DKEY-61P9.11"/>
    <property type="match status" value="1"/>
</dbReference>
<evidence type="ECO:0000259" key="4">
    <source>
        <dbReference type="PROSITE" id="PS52004"/>
    </source>
</evidence>
<dbReference type="GO" id="GO:0004312">
    <property type="term" value="F:fatty acid synthase activity"/>
    <property type="evidence" value="ECO:0007669"/>
    <property type="project" value="TreeGrafter"/>
</dbReference>
<dbReference type="PROSITE" id="PS00606">
    <property type="entry name" value="KS3_1"/>
    <property type="match status" value="1"/>
</dbReference>
<evidence type="ECO:0000313" key="5">
    <source>
        <dbReference type="EMBL" id="MBB6212217.1"/>
    </source>
</evidence>
<dbReference type="InterPro" id="IPR018201">
    <property type="entry name" value="Ketoacyl_synth_AS"/>
</dbReference>
<protein>
    <submittedName>
        <fullName evidence="5">Acyl transferase domain-containing protein</fullName>
    </submittedName>
</protein>
<dbReference type="AlphaFoldDB" id="A0A7W9ZKK6"/>
<proteinExistence type="predicted"/>